<evidence type="ECO:0000256" key="11">
    <source>
        <dbReference type="SAM" id="SignalP"/>
    </source>
</evidence>
<evidence type="ECO:0000256" key="1">
    <source>
        <dbReference type="ARBA" id="ARBA00004613"/>
    </source>
</evidence>
<evidence type="ECO:0000256" key="8">
    <source>
        <dbReference type="ARBA" id="ARBA00036824"/>
    </source>
</evidence>
<proteinExistence type="inferred from homology"/>
<dbReference type="EC" id="3.2.1.58" evidence="9"/>
<evidence type="ECO:0000256" key="4">
    <source>
        <dbReference type="ARBA" id="ARBA00022729"/>
    </source>
</evidence>
<dbReference type="OrthoDB" id="62120at2759"/>
<comment type="caution">
    <text evidence="13">The sequence shown here is derived from an EMBL/GenBank/DDBJ whole genome shotgun (WGS) entry which is preliminary data.</text>
</comment>
<dbReference type="GO" id="GO:0071555">
    <property type="term" value="P:cell wall organization"/>
    <property type="evidence" value="ECO:0007669"/>
    <property type="project" value="UniProtKB-KW"/>
</dbReference>
<evidence type="ECO:0000256" key="7">
    <source>
        <dbReference type="ARBA" id="ARBA00023316"/>
    </source>
</evidence>
<comment type="catalytic activity">
    <reaction evidence="8">
        <text>Successive hydrolysis of beta-D-glucose units from the non-reducing ends of (1-&gt;3)-beta-D-glucans, releasing alpha-glucose.</text>
        <dbReference type="EC" id="3.2.1.58"/>
    </reaction>
</comment>
<reference evidence="13 14" key="1">
    <citation type="submission" date="2015-11" db="EMBL/GenBank/DDBJ databases">
        <title>The genome of Debaryomyces fabryi.</title>
        <authorList>
            <person name="Tafer H."/>
            <person name="Lopandic K."/>
        </authorList>
    </citation>
    <scope>NUCLEOTIDE SEQUENCE [LARGE SCALE GENOMIC DNA]</scope>
    <source>
        <strain evidence="13 14">CBS 789</strain>
    </source>
</reference>
<dbReference type="GO" id="GO:0009251">
    <property type="term" value="P:glucan catabolic process"/>
    <property type="evidence" value="ECO:0007669"/>
    <property type="project" value="TreeGrafter"/>
</dbReference>
<keyword evidence="4 11" id="KW-0732">Signal</keyword>
<keyword evidence="14" id="KW-1185">Reference proteome</keyword>
<keyword evidence="7" id="KW-0961">Cell wall biogenesis/degradation</keyword>
<dbReference type="GO" id="GO:0004338">
    <property type="term" value="F:glucan exo-1,3-beta-glucosidase activity"/>
    <property type="evidence" value="ECO:0007669"/>
    <property type="project" value="UniProtKB-EC"/>
</dbReference>
<evidence type="ECO:0000313" key="13">
    <source>
        <dbReference type="EMBL" id="KSA02644.1"/>
    </source>
</evidence>
<dbReference type="Proteomes" id="UP000054251">
    <property type="component" value="Unassembled WGS sequence"/>
</dbReference>
<dbReference type="PROSITE" id="PS00659">
    <property type="entry name" value="GLYCOSYL_HYDROL_F5"/>
    <property type="match status" value="1"/>
</dbReference>
<name>A0A0V1Q288_9ASCO</name>
<dbReference type="SUPFAM" id="SSF51445">
    <property type="entry name" value="(Trans)glycosidases"/>
    <property type="match status" value="1"/>
</dbReference>
<evidence type="ECO:0000256" key="6">
    <source>
        <dbReference type="ARBA" id="ARBA00023295"/>
    </source>
</evidence>
<dbReference type="RefSeq" id="XP_015468746.1">
    <property type="nucleotide sequence ID" value="XM_015610461.1"/>
</dbReference>
<gene>
    <name evidence="13" type="ORF">AC631_01631</name>
</gene>
<feature type="signal peptide" evidence="11">
    <location>
        <begin position="1"/>
        <end position="22"/>
    </location>
</feature>
<sequence length="487" mass="56334">MWVIKFIYLLVLTLCFAQLTSGSNATSSTNNSSLIQSQYNSRNFHYKGVALGGWLILEPYITPSLFLEFNKTSGKESDIPIDEHAYCKKLGYKEAKSRLTKHWDTFYNESDFAQMKEFGLNMVRIPIGYWAFEKLENDTYVPGAQKYLDKAIEWASKYDLKVWVDLHGLPGSQNGFDNSGLRNLNYPGWFNRTENVDLSHRVLNKIYSKYGGYNMSTQYKDTILGIEVVNEPLGPKLSMKKVKKFYEDSYEDARKIQAINNTIVFHDAFQLMGYWNKFLSYLGNRTNSTVDNYNILIDHHHYEVFSPGALNLTIEEHLLSIKSLSSSIKDENTHHPAVVGEWLAALTDCTPWLNGVGIGTRFEGTSPYNNDKIGTCDDINMWDKWSKQKKKNYRKFIEMQLDQYSSKMNGWIFWCFKTETSIEWDFKKLVDFDLMPQPLDDRKYIVNGTDTDSEGDHKKGIASTTHHTSMWVLLIVFCLQLINCITY</sequence>
<feature type="chain" id="PRO_5006884593" description="glucan 1,3-beta-glucosidase" evidence="11">
    <location>
        <begin position="23"/>
        <end position="487"/>
    </location>
</feature>
<evidence type="ECO:0000256" key="3">
    <source>
        <dbReference type="ARBA" id="ARBA00022525"/>
    </source>
</evidence>
<accession>A0A0V1Q288</accession>
<dbReference type="AlphaFoldDB" id="A0A0V1Q288"/>
<keyword evidence="5 10" id="KW-0378">Hydrolase</keyword>
<dbReference type="EMBL" id="LMYN01000023">
    <property type="protein sequence ID" value="KSA02644.1"/>
    <property type="molecule type" value="Genomic_DNA"/>
</dbReference>
<dbReference type="InterPro" id="IPR018087">
    <property type="entry name" value="Glyco_hydro_5_CS"/>
</dbReference>
<keyword evidence="6 10" id="KW-0326">Glycosidase</keyword>
<dbReference type="InterPro" id="IPR050386">
    <property type="entry name" value="Glycosyl_hydrolase_5"/>
</dbReference>
<dbReference type="Pfam" id="PF00150">
    <property type="entry name" value="Cellulase"/>
    <property type="match status" value="1"/>
</dbReference>
<evidence type="ECO:0000313" key="14">
    <source>
        <dbReference type="Proteomes" id="UP000054251"/>
    </source>
</evidence>
<dbReference type="PANTHER" id="PTHR31297">
    <property type="entry name" value="GLUCAN ENDO-1,6-BETA-GLUCOSIDASE B"/>
    <property type="match status" value="1"/>
</dbReference>
<protein>
    <recommendedName>
        <fullName evidence="9">glucan 1,3-beta-glucosidase</fullName>
        <ecNumber evidence="9">3.2.1.58</ecNumber>
    </recommendedName>
</protein>
<evidence type="ECO:0000256" key="2">
    <source>
        <dbReference type="ARBA" id="ARBA00005641"/>
    </source>
</evidence>
<feature type="domain" description="Glycoside hydrolase family 5" evidence="12">
    <location>
        <begin position="101"/>
        <end position="342"/>
    </location>
</feature>
<dbReference type="GO" id="GO:0009986">
    <property type="term" value="C:cell surface"/>
    <property type="evidence" value="ECO:0007669"/>
    <property type="project" value="TreeGrafter"/>
</dbReference>
<dbReference type="InterPro" id="IPR017853">
    <property type="entry name" value="GH"/>
</dbReference>
<dbReference type="Gene3D" id="3.20.20.80">
    <property type="entry name" value="Glycosidases"/>
    <property type="match status" value="1"/>
</dbReference>
<organism evidence="13 14">
    <name type="scientific">Debaryomyces fabryi</name>
    <dbReference type="NCBI Taxonomy" id="58627"/>
    <lineage>
        <taxon>Eukaryota</taxon>
        <taxon>Fungi</taxon>
        <taxon>Dikarya</taxon>
        <taxon>Ascomycota</taxon>
        <taxon>Saccharomycotina</taxon>
        <taxon>Pichiomycetes</taxon>
        <taxon>Debaryomycetaceae</taxon>
        <taxon>Debaryomyces</taxon>
    </lineage>
</organism>
<evidence type="ECO:0000256" key="10">
    <source>
        <dbReference type="RuleBase" id="RU361153"/>
    </source>
</evidence>
<evidence type="ECO:0000259" key="12">
    <source>
        <dbReference type="Pfam" id="PF00150"/>
    </source>
</evidence>
<evidence type="ECO:0000256" key="5">
    <source>
        <dbReference type="ARBA" id="ARBA00022801"/>
    </source>
</evidence>
<dbReference type="GO" id="GO:0005576">
    <property type="term" value="C:extracellular region"/>
    <property type="evidence" value="ECO:0007669"/>
    <property type="project" value="UniProtKB-SubCell"/>
</dbReference>
<dbReference type="InterPro" id="IPR001547">
    <property type="entry name" value="Glyco_hydro_5"/>
</dbReference>
<dbReference type="GeneID" id="26838640"/>
<comment type="similarity">
    <text evidence="2 10">Belongs to the glycosyl hydrolase 5 (cellulase A) family.</text>
</comment>
<evidence type="ECO:0000256" key="9">
    <source>
        <dbReference type="ARBA" id="ARBA00038929"/>
    </source>
</evidence>
<keyword evidence="3" id="KW-0964">Secreted</keyword>
<comment type="subcellular location">
    <subcellularLocation>
        <location evidence="1">Secreted</location>
    </subcellularLocation>
</comment>
<dbReference type="PANTHER" id="PTHR31297:SF1">
    <property type="entry name" value="GLUCAN 1,3-BETA-GLUCOSIDASE I_II-RELATED"/>
    <property type="match status" value="1"/>
</dbReference>